<evidence type="ECO:0000256" key="1">
    <source>
        <dbReference type="ARBA" id="ARBA00022927"/>
    </source>
</evidence>
<dbReference type="EMBL" id="CP143786">
    <property type="protein sequence ID" value="WVN87430.1"/>
    <property type="molecule type" value="Genomic_DNA"/>
</dbReference>
<evidence type="ECO:0000256" key="2">
    <source>
        <dbReference type="SAM" id="MobiDB-lite"/>
    </source>
</evidence>
<dbReference type="Pfam" id="PF25018">
    <property type="entry name" value="HEAT_IPO9_c"/>
    <property type="match status" value="1"/>
</dbReference>
<dbReference type="PANTHER" id="PTHR10997:SF9">
    <property type="entry name" value="IMPORTIN-9"/>
    <property type="match status" value="1"/>
</dbReference>
<dbReference type="PANTHER" id="PTHR10997">
    <property type="entry name" value="IMPORTIN-7, 8, 11"/>
    <property type="match status" value="1"/>
</dbReference>
<dbReference type="SUPFAM" id="SSF48371">
    <property type="entry name" value="ARM repeat"/>
    <property type="match status" value="1"/>
</dbReference>
<dbReference type="InterPro" id="IPR011989">
    <property type="entry name" value="ARM-like"/>
</dbReference>
<dbReference type="GO" id="GO:0005635">
    <property type="term" value="C:nuclear envelope"/>
    <property type="evidence" value="ECO:0007669"/>
    <property type="project" value="TreeGrafter"/>
</dbReference>
<keyword evidence="5" id="KW-1185">Reference proteome</keyword>
<protein>
    <recommendedName>
        <fullName evidence="3">Importin-9 central HEAT repeats domain-containing protein</fullName>
    </recommendedName>
</protein>
<evidence type="ECO:0000313" key="5">
    <source>
        <dbReference type="Proteomes" id="UP000094043"/>
    </source>
</evidence>
<keyword evidence="1" id="KW-0653">Protein transport</keyword>
<dbReference type="Gene3D" id="1.25.10.10">
    <property type="entry name" value="Leucine-rich Repeat Variant"/>
    <property type="match status" value="1"/>
</dbReference>
<dbReference type="GO" id="GO:0005829">
    <property type="term" value="C:cytosol"/>
    <property type="evidence" value="ECO:0007669"/>
    <property type="project" value="TreeGrafter"/>
</dbReference>
<evidence type="ECO:0000313" key="4">
    <source>
        <dbReference type="EMBL" id="WVN87430.1"/>
    </source>
</evidence>
<dbReference type="InterPro" id="IPR056840">
    <property type="entry name" value="HEAT_IPO9_central"/>
</dbReference>
<feature type="domain" description="Importin-9 central HEAT repeats" evidence="3">
    <location>
        <begin position="331"/>
        <end position="582"/>
    </location>
</feature>
<dbReference type="KEGG" id="cdep:91086821"/>
<reference evidence="4" key="2">
    <citation type="journal article" date="2022" name="Elife">
        <title>Obligate sexual reproduction of a homothallic fungus closely related to the Cryptococcus pathogenic species complex.</title>
        <authorList>
            <person name="Passer A.R."/>
            <person name="Clancey S.A."/>
            <person name="Shea T."/>
            <person name="David-Palma M."/>
            <person name="Averette A.F."/>
            <person name="Boekhout T."/>
            <person name="Porcel B.M."/>
            <person name="Nowrousian M."/>
            <person name="Cuomo C.A."/>
            <person name="Sun S."/>
            <person name="Heitman J."/>
            <person name="Coelho M.A."/>
        </authorList>
    </citation>
    <scope>NUCLEOTIDE SEQUENCE</scope>
    <source>
        <strain evidence="4">CBS 7841</strain>
    </source>
</reference>
<proteinExistence type="predicted"/>
<accession>A0AAJ8LZZ0</accession>
<sequence>MEQQVLLCLDATLSQDHNIRTNAEQRLKQLFLSLYSASVLLHHYVENHWTPASLSFEHPITPIEVKSEIRSLVFDGLSDPERKIRSASALTQATIARYDWPDDCPDLLSKLVNLLTVGSPDSVHGAMRVITDFVNNDLSEDQLATVVSELLPAVLSILVNPQAHSPSTRASTISVFRQVVRMLETVREEHPQAVKNALGPLSEVWFVAFKQILVQDAKAEVSQNWKSIKIRIEIFRTFSLFLSSFPKVIIPQLQDLISLSLSTLQSLLPVFTTFYLSTSDDAPKTPYQDDNTGDLEGNVGLAELACGIFDFLTPAIRKKEVEDSLFQGKKGTEVLEKLIVLVQSYTQVTRENAEEWMEDPNAFVIDEDENTQEYSVRTCGYDLIGSAMDKWAKPVMSILQSLTLQKVQESASLRQSGDCDWWKTLESILAILGGVGDDIRNALDEDKERGRPASLDVSYLFDQVVPGLLGQSDVPFLQGRAFVFASEFSSYLGEELASQYLSAAVAVLEAGNVSVPVKISAVKTIKNFCRHVNSSILQPFTVKILSLVLALLPQAERETLYLLLETVRAVTSVDDSILNRSNTDKLVERMWEVWLRCNYDPVVTAIIEENIESLTLFPDPGVLTAIIHTLCPKLAAAISTPVTDETVHIPGEAIQLANSLIRMRNGPLECQLVTTITRAVMEILKTTDDMDVIQYGMIHLTLFVRKDCDKLIQWRDAHENNGIAIIFDLLGRFLAPTFSESGGIFVGELIMHLLRKAGNTMGSILPDLLRAVVGRLATAQTTSFIQTLILPFAYLFSTEHTLPTIDLLCQFSVPVSEGTYEKRALDVVLEAWCDTCDTITGSWNIRISDMGMSKLFELSDSRLKEVLVKGDMIIDEKNRNTIMTRSKTKLHPNQYSLIPFPLKALKLVLKDVQTEPNCGKKTTSDLNIQYDDGDEEWDDDDPLGDGDEFQLLSSWLDNNGGRENDAQDDDEDLKSDPLAQVDLAQHLVDVLRRGYTSNINGMHEMIESLTSEEKGILRGVLTL</sequence>
<reference evidence="4" key="1">
    <citation type="submission" date="2016-06" db="EMBL/GenBank/DDBJ databases">
        <authorList>
            <person name="Cuomo C."/>
            <person name="Litvintseva A."/>
            <person name="Heitman J."/>
            <person name="Chen Y."/>
            <person name="Sun S."/>
            <person name="Springer D."/>
            <person name="Dromer F."/>
            <person name="Young S."/>
            <person name="Zeng Q."/>
            <person name="Chapman S."/>
            <person name="Gujja S."/>
            <person name="Saif S."/>
            <person name="Birren B."/>
        </authorList>
    </citation>
    <scope>NUCLEOTIDE SEQUENCE</scope>
    <source>
        <strain evidence="4">CBS 7841</strain>
    </source>
</reference>
<dbReference type="Proteomes" id="UP000094043">
    <property type="component" value="Chromosome 3"/>
</dbReference>
<dbReference type="InterPro" id="IPR016024">
    <property type="entry name" value="ARM-type_fold"/>
</dbReference>
<organism evidence="4 5">
    <name type="scientific">Cryptococcus depauperatus CBS 7841</name>
    <dbReference type="NCBI Taxonomy" id="1295531"/>
    <lineage>
        <taxon>Eukaryota</taxon>
        <taxon>Fungi</taxon>
        <taxon>Dikarya</taxon>
        <taxon>Basidiomycota</taxon>
        <taxon>Agaricomycotina</taxon>
        <taxon>Tremellomycetes</taxon>
        <taxon>Tremellales</taxon>
        <taxon>Cryptococcaceae</taxon>
        <taxon>Cryptococcus</taxon>
    </lineage>
</organism>
<dbReference type="GeneID" id="91086821"/>
<name>A0AAJ8LZZ0_9TREE</name>
<dbReference type="AlphaFoldDB" id="A0AAJ8LZZ0"/>
<evidence type="ECO:0000259" key="3">
    <source>
        <dbReference type="Pfam" id="PF25018"/>
    </source>
</evidence>
<dbReference type="RefSeq" id="XP_066068130.1">
    <property type="nucleotide sequence ID" value="XM_066212033.1"/>
</dbReference>
<dbReference type="GO" id="GO:0006606">
    <property type="term" value="P:protein import into nucleus"/>
    <property type="evidence" value="ECO:0007669"/>
    <property type="project" value="TreeGrafter"/>
</dbReference>
<gene>
    <name evidence="4" type="ORF">L203_102610</name>
</gene>
<keyword evidence="1" id="KW-0813">Transport</keyword>
<reference evidence="4" key="3">
    <citation type="submission" date="2024-01" db="EMBL/GenBank/DDBJ databases">
        <authorList>
            <person name="Coelho M.A."/>
            <person name="David-Palma M."/>
            <person name="Shea T."/>
            <person name="Sun S."/>
            <person name="Cuomo C.A."/>
            <person name="Heitman J."/>
        </authorList>
    </citation>
    <scope>NUCLEOTIDE SEQUENCE</scope>
    <source>
        <strain evidence="4">CBS 7841</strain>
    </source>
</reference>
<feature type="region of interest" description="Disordered" evidence="2">
    <location>
        <begin position="920"/>
        <end position="943"/>
    </location>
</feature>
<feature type="compositionally biased region" description="Acidic residues" evidence="2">
    <location>
        <begin position="931"/>
        <end position="943"/>
    </location>
</feature>